<evidence type="ECO:0000313" key="1">
    <source>
        <dbReference type="EMBL" id="RAN30457.1"/>
    </source>
</evidence>
<gene>
    <name evidence="1" type="ORF">HY3_06475</name>
</gene>
<dbReference type="EMBL" id="AWFB01000089">
    <property type="protein sequence ID" value="RAN30457.1"/>
    <property type="molecule type" value="Genomic_DNA"/>
</dbReference>
<proteinExistence type="predicted"/>
<accession>A0A062TZS0</accession>
<accession>A0A328JQ21</accession>
<reference evidence="1 2" key="1">
    <citation type="submission" date="2013-04" db="EMBL/GenBank/DDBJ databases">
        <title>Hyphomonas sp. T24B3 Genome Sequencing.</title>
        <authorList>
            <person name="Lai Q."/>
            <person name="Shao Z."/>
        </authorList>
    </citation>
    <scope>NUCLEOTIDE SEQUENCE [LARGE SCALE GENOMIC DNA]</scope>
    <source>
        <strain evidence="1 2">T24B3</strain>
    </source>
</reference>
<name>A0A062TZS0_9PROT</name>
<evidence type="ECO:0000313" key="2">
    <source>
        <dbReference type="Proteomes" id="UP000249123"/>
    </source>
</evidence>
<comment type="caution">
    <text evidence="1">The sequence shown here is derived from an EMBL/GenBank/DDBJ whole genome shotgun (WGS) entry which is preliminary data.</text>
</comment>
<dbReference type="STRING" id="1280941.HY2_05500"/>
<dbReference type="AlphaFoldDB" id="A0A062TZS0"/>
<protein>
    <submittedName>
        <fullName evidence="1">Uncharacterized protein</fullName>
    </submittedName>
</protein>
<dbReference type="Proteomes" id="UP000249123">
    <property type="component" value="Unassembled WGS sequence"/>
</dbReference>
<sequence>MPTPQAQALNKFTFKGKSLPGLCPDRLSSGLYLKMPQE</sequence>
<keyword evidence="2" id="KW-1185">Reference proteome</keyword>
<organism evidence="1 2">
    <name type="scientific">Hyphomonas pacifica</name>
    <dbReference type="NCBI Taxonomy" id="1280941"/>
    <lineage>
        <taxon>Bacteria</taxon>
        <taxon>Pseudomonadati</taxon>
        <taxon>Pseudomonadota</taxon>
        <taxon>Alphaproteobacteria</taxon>
        <taxon>Hyphomonadales</taxon>
        <taxon>Hyphomonadaceae</taxon>
        <taxon>Hyphomonas</taxon>
    </lineage>
</organism>